<keyword evidence="3" id="KW-0256">Endoplasmic reticulum</keyword>
<dbReference type="EMBL" id="HBDZ01012698">
    <property type="protein sequence ID" value="CAD8246595.1"/>
    <property type="molecule type" value="Transcribed_RNA"/>
</dbReference>
<dbReference type="GO" id="GO:0030968">
    <property type="term" value="P:endoplasmic reticulum unfolded protein response"/>
    <property type="evidence" value="ECO:0007669"/>
    <property type="project" value="InterPro"/>
</dbReference>
<feature type="domain" description="MRH" evidence="6">
    <location>
        <begin position="248"/>
        <end position="469"/>
    </location>
</feature>
<dbReference type="GO" id="GO:0030970">
    <property type="term" value="P:retrograde protein transport, ER to cytosol"/>
    <property type="evidence" value="ECO:0007669"/>
    <property type="project" value="TreeGrafter"/>
</dbReference>
<accession>A0A7R9TVQ4</accession>
<dbReference type="Pfam" id="PF07915">
    <property type="entry name" value="PRKCSH"/>
    <property type="match status" value="2"/>
</dbReference>
<feature type="region of interest" description="Disordered" evidence="5">
    <location>
        <begin position="299"/>
        <end position="323"/>
    </location>
</feature>
<feature type="compositionally biased region" description="Acidic residues" evidence="5">
    <location>
        <begin position="826"/>
        <end position="841"/>
    </location>
</feature>
<proteinExistence type="predicted"/>
<dbReference type="PANTHER" id="PTHR15414:SF0">
    <property type="entry name" value="ENDOPLASMIC RETICULUM LECTIN 1"/>
    <property type="match status" value="1"/>
</dbReference>
<feature type="region of interest" description="Disordered" evidence="5">
    <location>
        <begin position="100"/>
        <end position="233"/>
    </location>
</feature>
<feature type="compositionally biased region" description="Acidic residues" evidence="5">
    <location>
        <begin position="214"/>
        <end position="230"/>
    </location>
</feature>
<feature type="region of interest" description="Disordered" evidence="5">
    <location>
        <begin position="700"/>
        <end position="722"/>
    </location>
</feature>
<feature type="compositionally biased region" description="Acidic residues" evidence="5">
    <location>
        <begin position="115"/>
        <end position="126"/>
    </location>
</feature>
<dbReference type="InterPro" id="IPR045149">
    <property type="entry name" value="OS-9-like"/>
</dbReference>
<dbReference type="InterPro" id="IPR044865">
    <property type="entry name" value="MRH_dom"/>
</dbReference>
<dbReference type="InterPro" id="IPR009011">
    <property type="entry name" value="Man6P_isomerase_rcpt-bd_dom_sf"/>
</dbReference>
<dbReference type="PROSITE" id="PS51257">
    <property type="entry name" value="PROKAR_LIPOPROTEIN"/>
    <property type="match status" value="1"/>
</dbReference>
<evidence type="ECO:0000256" key="3">
    <source>
        <dbReference type="ARBA" id="ARBA00022824"/>
    </source>
</evidence>
<evidence type="ECO:0000256" key="1">
    <source>
        <dbReference type="ARBA" id="ARBA00004240"/>
    </source>
</evidence>
<keyword evidence="2" id="KW-0732">Signal</keyword>
<dbReference type="SUPFAM" id="SSF50911">
    <property type="entry name" value="Mannose 6-phosphate receptor domain"/>
    <property type="match status" value="2"/>
</dbReference>
<protein>
    <recommendedName>
        <fullName evidence="6">MRH domain-containing protein</fullName>
    </recommendedName>
</protein>
<comment type="subcellular location">
    <subcellularLocation>
        <location evidence="1">Endoplasmic reticulum</location>
    </subcellularLocation>
</comment>
<reference evidence="7" key="1">
    <citation type="submission" date="2021-01" db="EMBL/GenBank/DDBJ databases">
        <authorList>
            <person name="Corre E."/>
            <person name="Pelletier E."/>
            <person name="Niang G."/>
            <person name="Scheremetjew M."/>
            <person name="Finn R."/>
            <person name="Kale V."/>
            <person name="Holt S."/>
            <person name="Cochrane G."/>
            <person name="Meng A."/>
            <person name="Brown T."/>
            <person name="Cohen L."/>
        </authorList>
    </citation>
    <scope>NUCLEOTIDE SEQUENCE</scope>
    <source>
        <strain evidence="7">CCMP1413</strain>
    </source>
</reference>
<dbReference type="GO" id="GO:0005788">
    <property type="term" value="C:endoplasmic reticulum lumen"/>
    <property type="evidence" value="ECO:0007669"/>
    <property type="project" value="TreeGrafter"/>
</dbReference>
<name>A0A7R9TVQ4_9VIRI</name>
<dbReference type="AlphaFoldDB" id="A0A7R9TVQ4"/>
<evidence type="ECO:0000259" key="6">
    <source>
        <dbReference type="PROSITE" id="PS51914"/>
    </source>
</evidence>
<feature type="domain" description="MRH" evidence="6">
    <location>
        <begin position="549"/>
        <end position="675"/>
    </location>
</feature>
<dbReference type="InterPro" id="IPR012913">
    <property type="entry name" value="OS9-like_dom"/>
</dbReference>
<keyword evidence="4" id="KW-1015">Disulfide bond</keyword>
<feature type="compositionally biased region" description="Low complexity" evidence="5">
    <location>
        <begin position="138"/>
        <end position="147"/>
    </location>
</feature>
<dbReference type="Gene3D" id="2.70.130.10">
    <property type="entry name" value="Mannose-6-phosphate receptor binding domain"/>
    <property type="match status" value="2"/>
</dbReference>
<feature type="region of interest" description="Disordered" evidence="5">
    <location>
        <begin position="822"/>
        <end position="841"/>
    </location>
</feature>
<sequence length="841" mass="88677">MGRRGRALALPRAARAVAAAAATSFAVSSFSCVRAALDGAIGTELAAVPRPPGAAGAVVVVHGITLPEALLASTAREHIVMTRPDGEKYDCLLPDYDGADSDAGHGGEAGSEIIDAADGDEGEDGGEALHNSDDTVMGSTASGTGDSTDSDGSKQANADASQQGPGAGAGTQPGGDGGTDDGSTGGSKAEPTEKVDEGSSDAGLQANSAGSLDGVEEADDEEEGDDDDDLASVNNHGSDALLKLLRTGTCFSRNDGYWTYEVCPGVEVRHFHQVHGDDGTFLKREPLYSLGTFATRVAGEVQSRRGETTSEDASGDDTNARKDGPTEVAFARRQLHQRSSVGELKRVLLKRGINVRSLVEKSDLVDAVASSDPALVPADYSKVKTYKKGDLQTFLANKNPVHDSVITFSEETYVGGQYCDEIKQGRSASVHYRCDPKLSHSRQAFIDTIEEVSTCTYKIVISTPLLCAGHRAAARALWEGGVTDATSAASTTGTTSSVTSDTDAGSGKTASSAAGSKSDAAVSPLGHAKQSPWAEVGGTGARLLRQLESQCFTLEDGWWTYQLCVGHHLRQFHLEEGKVTAEYYLGRYTPPTAPPLKPLTPANEPGMSRIDQALVANYTSGTLCDLTDRPRRTRVYFKCGDELESSDKASSLESVSETSSCEYEAVLRSPILCKHAALRPKSTQEVHYVNCYPRTLPDVSDEVATDPGTDEGHALEASVPDDALEGETTLGGEGEASAMLEAAYQGAKELMAEVFGDELHEDVVASLPDTLDAFLSMMEEMDVNLFDPDMVKLITQAVTRADMMDGEDLEAAKTLIDSLLEKVADADEEDEEDDADGASEL</sequence>
<dbReference type="PANTHER" id="PTHR15414">
    <property type="entry name" value="OS-9-RELATED"/>
    <property type="match status" value="1"/>
</dbReference>
<organism evidence="7">
    <name type="scientific">Prasinoderma coloniale</name>
    <dbReference type="NCBI Taxonomy" id="156133"/>
    <lineage>
        <taxon>Eukaryota</taxon>
        <taxon>Viridiplantae</taxon>
        <taxon>Prasinodermophyta</taxon>
        <taxon>Prasinodermophyceae</taxon>
        <taxon>Prasinodermales</taxon>
        <taxon>Prasinodermaceae</taxon>
        <taxon>Prasinoderma</taxon>
    </lineage>
</organism>
<feature type="region of interest" description="Disordered" evidence="5">
    <location>
        <begin position="486"/>
        <end position="532"/>
    </location>
</feature>
<feature type="compositionally biased region" description="Low complexity" evidence="5">
    <location>
        <begin position="486"/>
        <end position="521"/>
    </location>
</feature>
<evidence type="ECO:0000256" key="5">
    <source>
        <dbReference type="SAM" id="MobiDB-lite"/>
    </source>
</evidence>
<feature type="compositionally biased region" description="Gly residues" evidence="5">
    <location>
        <begin position="165"/>
        <end position="177"/>
    </location>
</feature>
<dbReference type="PROSITE" id="PS51914">
    <property type="entry name" value="MRH"/>
    <property type="match status" value="2"/>
</dbReference>
<evidence type="ECO:0000256" key="4">
    <source>
        <dbReference type="ARBA" id="ARBA00023157"/>
    </source>
</evidence>
<evidence type="ECO:0000256" key="2">
    <source>
        <dbReference type="ARBA" id="ARBA00022729"/>
    </source>
</evidence>
<evidence type="ECO:0000313" key="7">
    <source>
        <dbReference type="EMBL" id="CAD8246595.1"/>
    </source>
</evidence>
<gene>
    <name evidence="7" type="ORF">PCOL08062_LOCUS9736</name>
</gene>